<dbReference type="Proteomes" id="UP000008068">
    <property type="component" value="Unassembled WGS sequence"/>
</dbReference>
<sequence length="221" mass="25605">MTEQLVSFEDDDKDMHDVVLIVEGKKFYCSKIDLAKHSGILKSLLFGPYQERDNKEIELKEISAIDFNNFLMLIHGASEVDDDSVRGLLELSNMWLAPAVLQRCSEFLKYNSKKSIRDRFELAAQYGFEDVKKFIIREIKNPLELSELIPEDITVFDPTSMALILKKSIKFHGIKPGKKSKEGHWSYCENPIPYRWSPNRGSYDPRDYHDEFGESDDDELS</sequence>
<feature type="compositionally biased region" description="Basic and acidic residues" evidence="1">
    <location>
        <begin position="203"/>
        <end position="212"/>
    </location>
</feature>
<gene>
    <name evidence="3" type="ORF">CAEBREN_05842</name>
</gene>
<evidence type="ECO:0000313" key="4">
    <source>
        <dbReference type="Proteomes" id="UP000008068"/>
    </source>
</evidence>
<feature type="region of interest" description="Disordered" evidence="1">
    <location>
        <begin position="196"/>
        <end position="221"/>
    </location>
</feature>
<dbReference type="InterPro" id="IPR052664">
    <property type="entry name" value="BTB-MATH_domain_protein"/>
</dbReference>
<evidence type="ECO:0000259" key="2">
    <source>
        <dbReference type="PROSITE" id="PS50097"/>
    </source>
</evidence>
<dbReference type="EMBL" id="GL379813">
    <property type="protein sequence ID" value="EGT44475.1"/>
    <property type="molecule type" value="Genomic_DNA"/>
</dbReference>
<accession>G0MUZ7</accession>
<dbReference type="CDD" id="cd01165">
    <property type="entry name" value="BTB_POZ"/>
    <property type="match status" value="1"/>
</dbReference>
<protein>
    <recommendedName>
        <fullName evidence="2">BTB domain-containing protein</fullName>
    </recommendedName>
</protein>
<proteinExistence type="predicted"/>
<dbReference type="InParanoid" id="G0MUZ7"/>
<dbReference type="Gene3D" id="3.30.710.10">
    <property type="entry name" value="Potassium Channel Kv1.1, Chain A"/>
    <property type="match status" value="1"/>
</dbReference>
<dbReference type="PROSITE" id="PS50097">
    <property type="entry name" value="BTB"/>
    <property type="match status" value="1"/>
</dbReference>
<keyword evidence="4" id="KW-1185">Reference proteome</keyword>
<dbReference type="STRING" id="135651.G0MUZ7"/>
<dbReference type="InterPro" id="IPR000210">
    <property type="entry name" value="BTB/POZ_dom"/>
</dbReference>
<dbReference type="HOGENOM" id="CLU_036654_1_0_1"/>
<dbReference type="AlphaFoldDB" id="G0MUZ7"/>
<dbReference type="PANTHER" id="PTHR22743:SF165">
    <property type="entry name" value="BTB AND MATH DOMAIN CONTAINING-RELATED"/>
    <property type="match status" value="1"/>
</dbReference>
<dbReference type="OrthoDB" id="6046119at2759"/>
<dbReference type="SMART" id="SM00225">
    <property type="entry name" value="BTB"/>
    <property type="match status" value="1"/>
</dbReference>
<feature type="domain" description="BTB" evidence="2">
    <location>
        <begin position="16"/>
        <end position="75"/>
    </location>
</feature>
<dbReference type="OMA" id="CKEHLME"/>
<dbReference type="InterPro" id="IPR011333">
    <property type="entry name" value="SKP1/BTB/POZ_sf"/>
</dbReference>
<evidence type="ECO:0000256" key="1">
    <source>
        <dbReference type="SAM" id="MobiDB-lite"/>
    </source>
</evidence>
<dbReference type="PANTHER" id="PTHR22743">
    <property type="entry name" value="MEPRIN/TRAF-LIKE MATH FAMILY-C.ELEGANS"/>
    <property type="match status" value="1"/>
</dbReference>
<reference evidence="4" key="1">
    <citation type="submission" date="2011-07" db="EMBL/GenBank/DDBJ databases">
        <authorList>
            <consortium name="Caenorhabditis brenneri Sequencing and Analysis Consortium"/>
            <person name="Wilson R.K."/>
        </authorList>
    </citation>
    <scope>NUCLEOTIDE SEQUENCE [LARGE SCALE GENOMIC DNA]</scope>
    <source>
        <strain evidence="4">PB2801</strain>
    </source>
</reference>
<dbReference type="eggNOG" id="ENOG502TEZ6">
    <property type="taxonomic scope" value="Eukaryota"/>
</dbReference>
<dbReference type="SUPFAM" id="SSF54695">
    <property type="entry name" value="POZ domain"/>
    <property type="match status" value="1"/>
</dbReference>
<name>G0MUZ7_CAEBE</name>
<evidence type="ECO:0000313" key="3">
    <source>
        <dbReference type="EMBL" id="EGT44475.1"/>
    </source>
</evidence>
<organism evidence="4">
    <name type="scientific">Caenorhabditis brenneri</name>
    <name type="common">Nematode worm</name>
    <dbReference type="NCBI Taxonomy" id="135651"/>
    <lineage>
        <taxon>Eukaryota</taxon>
        <taxon>Metazoa</taxon>
        <taxon>Ecdysozoa</taxon>
        <taxon>Nematoda</taxon>
        <taxon>Chromadorea</taxon>
        <taxon>Rhabditida</taxon>
        <taxon>Rhabditina</taxon>
        <taxon>Rhabditomorpha</taxon>
        <taxon>Rhabditoidea</taxon>
        <taxon>Rhabditidae</taxon>
        <taxon>Peloderinae</taxon>
        <taxon>Caenorhabditis</taxon>
    </lineage>
</organism>
<dbReference type="Pfam" id="PF00651">
    <property type="entry name" value="BTB"/>
    <property type="match status" value="1"/>
</dbReference>